<dbReference type="EMBL" id="FNOU01000002">
    <property type="protein sequence ID" value="SDX47279.1"/>
    <property type="molecule type" value="Genomic_DNA"/>
</dbReference>
<dbReference type="InterPro" id="IPR052522">
    <property type="entry name" value="ABC-2_transport_permease"/>
</dbReference>
<keyword evidence="3 5" id="KW-1133">Transmembrane helix</keyword>
<dbReference type="RefSeq" id="WP_090243117.1">
    <property type="nucleotide sequence ID" value="NZ_FNOU01000002.1"/>
</dbReference>
<keyword evidence="5" id="KW-0813">Transport</keyword>
<feature type="transmembrane region" description="Helical" evidence="5">
    <location>
        <begin position="21"/>
        <end position="41"/>
    </location>
</feature>
<dbReference type="PANTHER" id="PTHR43332:SF2">
    <property type="entry name" value="INNER MEMBRANE TRANSPORT PERMEASE YADH"/>
    <property type="match status" value="1"/>
</dbReference>
<dbReference type="InterPro" id="IPR000412">
    <property type="entry name" value="ABC_2_transport"/>
</dbReference>
<dbReference type="PANTHER" id="PTHR43332">
    <property type="entry name" value="INNER MEMBRANE TRANSPORT PERMEASE YADH-RELATED"/>
    <property type="match status" value="1"/>
</dbReference>
<evidence type="ECO:0000256" key="5">
    <source>
        <dbReference type="RuleBase" id="RU361157"/>
    </source>
</evidence>
<keyword evidence="2 5" id="KW-0812">Transmembrane</keyword>
<keyword evidence="8" id="KW-1185">Reference proteome</keyword>
<feature type="transmembrane region" description="Helical" evidence="5">
    <location>
        <begin position="104"/>
        <end position="131"/>
    </location>
</feature>
<dbReference type="OrthoDB" id="9788252at2"/>
<feature type="transmembrane region" description="Helical" evidence="5">
    <location>
        <begin position="171"/>
        <end position="192"/>
    </location>
</feature>
<organism evidence="7 8">
    <name type="scientific">Eubacterium barkeri</name>
    <name type="common">Clostridium barkeri</name>
    <dbReference type="NCBI Taxonomy" id="1528"/>
    <lineage>
        <taxon>Bacteria</taxon>
        <taxon>Bacillati</taxon>
        <taxon>Bacillota</taxon>
        <taxon>Clostridia</taxon>
        <taxon>Eubacteriales</taxon>
        <taxon>Eubacteriaceae</taxon>
        <taxon>Eubacterium</taxon>
    </lineage>
</organism>
<feature type="transmembrane region" description="Helical" evidence="5">
    <location>
        <begin position="61"/>
        <end position="84"/>
    </location>
</feature>
<gene>
    <name evidence="7" type="ORF">SAMN04488579_102274</name>
</gene>
<evidence type="ECO:0000256" key="3">
    <source>
        <dbReference type="ARBA" id="ARBA00022989"/>
    </source>
</evidence>
<evidence type="ECO:0000313" key="7">
    <source>
        <dbReference type="EMBL" id="SDX47279.1"/>
    </source>
</evidence>
<evidence type="ECO:0000256" key="4">
    <source>
        <dbReference type="ARBA" id="ARBA00023136"/>
    </source>
</evidence>
<keyword evidence="4 5" id="KW-0472">Membrane</keyword>
<dbReference type="NCBIfam" id="NF011648">
    <property type="entry name" value="PRK15066.1"/>
    <property type="match status" value="1"/>
</dbReference>
<reference evidence="8" key="1">
    <citation type="submission" date="2016-10" db="EMBL/GenBank/DDBJ databases">
        <authorList>
            <person name="Varghese N."/>
            <person name="Submissions S."/>
        </authorList>
    </citation>
    <scope>NUCLEOTIDE SEQUENCE [LARGE SCALE GENOMIC DNA]</scope>
    <source>
        <strain evidence="8">VPI 5359</strain>
    </source>
</reference>
<evidence type="ECO:0000256" key="2">
    <source>
        <dbReference type="ARBA" id="ARBA00022692"/>
    </source>
</evidence>
<comment type="similarity">
    <text evidence="5">Belongs to the ABC-2 integral membrane protein family.</text>
</comment>
<keyword evidence="5" id="KW-1003">Cell membrane</keyword>
<dbReference type="GO" id="GO:0043190">
    <property type="term" value="C:ATP-binding cassette (ABC) transporter complex"/>
    <property type="evidence" value="ECO:0007669"/>
    <property type="project" value="InterPro"/>
</dbReference>
<evidence type="ECO:0000313" key="8">
    <source>
        <dbReference type="Proteomes" id="UP000199652"/>
    </source>
</evidence>
<dbReference type="PRINTS" id="PR00164">
    <property type="entry name" value="ABC2TRNSPORT"/>
</dbReference>
<protein>
    <recommendedName>
        <fullName evidence="5">Transport permease protein</fullName>
    </recommendedName>
</protein>
<dbReference type="PIRSF" id="PIRSF006648">
    <property type="entry name" value="DrrB"/>
    <property type="match status" value="1"/>
</dbReference>
<evidence type="ECO:0000259" key="6">
    <source>
        <dbReference type="PROSITE" id="PS51012"/>
    </source>
</evidence>
<dbReference type="InterPro" id="IPR047817">
    <property type="entry name" value="ABC2_TM_bact-type"/>
</dbReference>
<dbReference type="Pfam" id="PF01061">
    <property type="entry name" value="ABC2_membrane"/>
    <property type="match status" value="1"/>
</dbReference>
<dbReference type="Proteomes" id="UP000199652">
    <property type="component" value="Unassembled WGS sequence"/>
</dbReference>
<comment type="subcellular location">
    <subcellularLocation>
        <location evidence="5">Cell membrane</location>
        <topology evidence="5">Multi-pass membrane protein</topology>
    </subcellularLocation>
    <subcellularLocation>
        <location evidence="1">Membrane</location>
        <topology evidence="1">Multi-pass membrane protein</topology>
    </subcellularLocation>
</comment>
<dbReference type="STRING" id="1528.SAMN04488579_102274"/>
<feature type="transmembrane region" description="Helical" evidence="5">
    <location>
        <begin position="137"/>
        <end position="159"/>
    </location>
</feature>
<accession>A0A1H3C198</accession>
<name>A0A1H3C198_EUBBA</name>
<dbReference type="PROSITE" id="PS51012">
    <property type="entry name" value="ABC_TM2"/>
    <property type="match status" value="1"/>
</dbReference>
<evidence type="ECO:0000256" key="1">
    <source>
        <dbReference type="ARBA" id="ARBA00004141"/>
    </source>
</evidence>
<dbReference type="InterPro" id="IPR013525">
    <property type="entry name" value="ABC2_TM"/>
</dbReference>
<feature type="transmembrane region" description="Helical" evidence="5">
    <location>
        <begin position="226"/>
        <end position="248"/>
    </location>
</feature>
<sequence length="256" mass="28509">MFNLYFTALKRLAAKETHRYLRIWIQTLVPPVITTSLYFVIFGNLIGGRIGEMGGFSYMEFIVPGLIMMSVITSSYSNVASSFFSQKFQKNIEELLVSPVPTQVIILGFVVGGLGRSVLVGTLVTIISLFFVPLHVYSWFIVIITLLMTAVLFSLAGLLNGIFAKSFDDVSIVPTFVLQPLTYLGGVFYSIAMLPPIWQAVSKINPIVYMISGFRFGFLGVTDVPILWSLVILILFITVLYAICWYLIEKGVGLRS</sequence>
<dbReference type="GO" id="GO:0140359">
    <property type="term" value="F:ABC-type transporter activity"/>
    <property type="evidence" value="ECO:0007669"/>
    <property type="project" value="InterPro"/>
</dbReference>
<proteinExistence type="inferred from homology"/>
<feature type="domain" description="ABC transmembrane type-2" evidence="6">
    <location>
        <begin position="22"/>
        <end position="251"/>
    </location>
</feature>
<dbReference type="AlphaFoldDB" id="A0A1H3C198"/>